<dbReference type="EMBL" id="AGXP01000016">
    <property type="protein sequence ID" value="EIZ00429.1"/>
    <property type="molecule type" value="Genomic_DNA"/>
</dbReference>
<dbReference type="RefSeq" id="WP_005800713.1">
    <property type="nucleotide sequence ID" value="NZ_JH724193.1"/>
</dbReference>
<evidence type="ECO:0008006" key="4">
    <source>
        <dbReference type="Google" id="ProtNLM"/>
    </source>
</evidence>
<feature type="transmembrane region" description="Helical" evidence="1">
    <location>
        <begin position="112"/>
        <end position="134"/>
    </location>
</feature>
<organism evidence="2 3">
    <name type="scientific">Bacteroides fragilis CL05T12C13</name>
    <dbReference type="NCBI Taxonomy" id="997881"/>
    <lineage>
        <taxon>Bacteria</taxon>
        <taxon>Pseudomonadati</taxon>
        <taxon>Bacteroidota</taxon>
        <taxon>Bacteroidia</taxon>
        <taxon>Bacteroidales</taxon>
        <taxon>Bacteroidaceae</taxon>
        <taxon>Bacteroides</taxon>
    </lineage>
</organism>
<reference evidence="2 3" key="1">
    <citation type="submission" date="2012-02" db="EMBL/GenBank/DDBJ databases">
        <title>The Genome Sequence of Bacteroides fragilis CL05T12C13.</title>
        <authorList>
            <consortium name="The Broad Institute Genome Sequencing Platform"/>
            <person name="Earl A."/>
            <person name="Ward D."/>
            <person name="Feldgarden M."/>
            <person name="Gevers D."/>
            <person name="Zitomersky N.L."/>
            <person name="Coyne M.J."/>
            <person name="Comstock L.E."/>
            <person name="Young S.K."/>
            <person name="Zeng Q."/>
            <person name="Gargeya S."/>
            <person name="Fitzgerald M."/>
            <person name="Haas B."/>
            <person name="Abouelleil A."/>
            <person name="Alvarado L."/>
            <person name="Arachchi H.M."/>
            <person name="Berlin A."/>
            <person name="Chapman S.B."/>
            <person name="Gearin G."/>
            <person name="Goldberg J."/>
            <person name="Griggs A."/>
            <person name="Gujja S."/>
            <person name="Hansen M."/>
            <person name="Heiman D."/>
            <person name="Howarth C."/>
            <person name="Larimer J."/>
            <person name="Lui A."/>
            <person name="MacDonald P.J.P."/>
            <person name="McCowen C."/>
            <person name="Montmayeur A."/>
            <person name="Murphy C."/>
            <person name="Neiman D."/>
            <person name="Pearson M."/>
            <person name="Priest M."/>
            <person name="Roberts A."/>
            <person name="Saif S."/>
            <person name="Shea T."/>
            <person name="Sisk P."/>
            <person name="Stolte C."/>
            <person name="Sykes S."/>
            <person name="Wortman J."/>
            <person name="Nusbaum C."/>
            <person name="Birren B."/>
        </authorList>
    </citation>
    <scope>NUCLEOTIDE SEQUENCE [LARGE SCALE GENOMIC DNA]</scope>
    <source>
        <strain evidence="2 3">CL05T12C13</strain>
    </source>
</reference>
<dbReference type="AlphaFoldDB" id="I9VWR7"/>
<name>I9VWR7_BACFG</name>
<gene>
    <name evidence="2" type="ORF">HMPREF1080_01477</name>
</gene>
<keyword evidence="1" id="KW-1133">Transmembrane helix</keyword>
<feature type="transmembrane region" description="Helical" evidence="1">
    <location>
        <begin position="187"/>
        <end position="217"/>
    </location>
</feature>
<dbReference type="PATRIC" id="fig|997881.3.peg.1547"/>
<feature type="transmembrane region" description="Helical" evidence="1">
    <location>
        <begin position="263"/>
        <end position="287"/>
    </location>
</feature>
<evidence type="ECO:0000313" key="2">
    <source>
        <dbReference type="EMBL" id="EIZ00429.1"/>
    </source>
</evidence>
<comment type="caution">
    <text evidence="2">The sequence shown here is derived from an EMBL/GenBank/DDBJ whole genome shotgun (WGS) entry which is preliminary data.</text>
</comment>
<dbReference type="HOGENOM" id="CLU_726946_0_0_10"/>
<keyword evidence="1" id="KW-0812">Transmembrane</keyword>
<evidence type="ECO:0000313" key="3">
    <source>
        <dbReference type="Proteomes" id="UP000003917"/>
    </source>
</evidence>
<feature type="transmembrane region" description="Helical" evidence="1">
    <location>
        <begin position="87"/>
        <end position="105"/>
    </location>
</feature>
<accession>I9VWR7</accession>
<keyword evidence="1" id="KW-0472">Membrane</keyword>
<proteinExistence type="predicted"/>
<feature type="transmembrane region" description="Helical" evidence="1">
    <location>
        <begin position="57"/>
        <end position="75"/>
    </location>
</feature>
<sequence length="380" mass="43387">MTVSSINDKLFIVFIFLNTFAFNLSFWGIELRYVILLLFFFITLLTKQGRCLYRNSLFYLLLLLFGYTLLFIYSLCRGNTFDNIIPFLMSLLMVLQIGPISLLISEYGLNRYIVCFCISVSLLLVYFLYIHLLAVTNPNAAFDLIDSNSLVILTVLDGIPRVVIKTFVFVVPLFAYLLLFIKNRALRYILVVICFFVVILSQTYGILLGILGVYLIYKYILNQKVQLIVILFLFLMTCMYIIWGTDFLDEEKMGSIDLKIEQITNALSSVGLATFLFGDGIGALISLDSRGKMDIMIEVAPIMLFKIGGIIFSLVLLLAYFFPCIPPLFRKNVDRKLLWLSLSQVGIISTSFSNPYIWSGGVGLFMPMMILAYYDSVNRK</sequence>
<feature type="transmembrane region" description="Helical" evidence="1">
    <location>
        <begin position="299"/>
        <end position="322"/>
    </location>
</feature>
<feature type="transmembrane region" description="Helical" evidence="1">
    <location>
        <begin position="163"/>
        <end position="181"/>
    </location>
</feature>
<feature type="transmembrane region" description="Helical" evidence="1">
    <location>
        <begin position="224"/>
        <end position="243"/>
    </location>
</feature>
<dbReference type="Proteomes" id="UP000003917">
    <property type="component" value="Unassembled WGS sequence"/>
</dbReference>
<evidence type="ECO:0000256" key="1">
    <source>
        <dbReference type="SAM" id="Phobius"/>
    </source>
</evidence>
<protein>
    <recommendedName>
        <fullName evidence="4">O-antigen polymerase</fullName>
    </recommendedName>
</protein>
<feature type="transmembrane region" description="Helical" evidence="1">
    <location>
        <begin position="12"/>
        <end position="45"/>
    </location>
</feature>